<organism evidence="2 3">
    <name type="scientific">Cytospora schulzeri</name>
    <dbReference type="NCBI Taxonomy" id="448051"/>
    <lineage>
        <taxon>Eukaryota</taxon>
        <taxon>Fungi</taxon>
        <taxon>Dikarya</taxon>
        <taxon>Ascomycota</taxon>
        <taxon>Pezizomycotina</taxon>
        <taxon>Sordariomycetes</taxon>
        <taxon>Sordariomycetidae</taxon>
        <taxon>Diaporthales</taxon>
        <taxon>Cytosporaceae</taxon>
        <taxon>Cytospora</taxon>
    </lineage>
</organism>
<keyword evidence="3" id="KW-1185">Reference proteome</keyword>
<name>A0A423X788_9PEZI</name>
<proteinExistence type="predicted"/>
<evidence type="ECO:0000313" key="2">
    <source>
        <dbReference type="EMBL" id="ROW11616.1"/>
    </source>
</evidence>
<sequence length="95" mass="9760">MPSHDAPSSGSSSSQRDNAPDAQSSNSQPRTEQELSQTAAALEANLTSLESKLDELLASFMSTAGEEPHATNSTEKNGKAGDDAGAHGGQDTTDK</sequence>
<feature type="region of interest" description="Disordered" evidence="1">
    <location>
        <begin position="59"/>
        <end position="95"/>
    </location>
</feature>
<comment type="caution">
    <text evidence="2">The sequence shown here is derived from an EMBL/GenBank/DDBJ whole genome shotgun (WGS) entry which is preliminary data.</text>
</comment>
<protein>
    <submittedName>
        <fullName evidence="2">Uncharacterized protein</fullName>
    </submittedName>
</protein>
<dbReference type="Proteomes" id="UP000283895">
    <property type="component" value="Unassembled WGS sequence"/>
</dbReference>
<reference evidence="2 3" key="1">
    <citation type="submission" date="2015-09" db="EMBL/GenBank/DDBJ databases">
        <title>Host preference determinants of Valsa canker pathogens revealed by comparative genomics.</title>
        <authorList>
            <person name="Yin Z."/>
            <person name="Huang L."/>
        </authorList>
    </citation>
    <scope>NUCLEOTIDE SEQUENCE [LARGE SCALE GENOMIC DNA]</scope>
    <source>
        <strain evidence="2 3">03-1</strain>
    </source>
</reference>
<feature type="compositionally biased region" description="Basic and acidic residues" evidence="1">
    <location>
        <begin position="76"/>
        <end position="85"/>
    </location>
</feature>
<evidence type="ECO:0000256" key="1">
    <source>
        <dbReference type="SAM" id="MobiDB-lite"/>
    </source>
</evidence>
<dbReference type="AlphaFoldDB" id="A0A423X788"/>
<accession>A0A423X788</accession>
<evidence type="ECO:0000313" key="3">
    <source>
        <dbReference type="Proteomes" id="UP000283895"/>
    </source>
</evidence>
<dbReference type="OrthoDB" id="5398685at2759"/>
<dbReference type="EMBL" id="LKEA01000002">
    <property type="protein sequence ID" value="ROW11616.1"/>
    <property type="molecule type" value="Genomic_DNA"/>
</dbReference>
<feature type="compositionally biased region" description="Polar residues" evidence="1">
    <location>
        <begin position="15"/>
        <end position="43"/>
    </location>
</feature>
<feature type="region of interest" description="Disordered" evidence="1">
    <location>
        <begin position="1"/>
        <end position="43"/>
    </location>
</feature>
<gene>
    <name evidence="2" type="ORF">VMCG_01434</name>
</gene>